<reference evidence="2 3" key="1">
    <citation type="journal article" date="2015" name="Nature">
        <title>rRNA introns, odd ribosomes, and small enigmatic genomes across a large radiation of phyla.</title>
        <authorList>
            <person name="Brown C.T."/>
            <person name="Hug L.A."/>
            <person name="Thomas B.C."/>
            <person name="Sharon I."/>
            <person name="Castelle C.J."/>
            <person name="Singh A."/>
            <person name="Wilkins M.J."/>
            <person name="Williams K.H."/>
            <person name="Banfield J.F."/>
        </authorList>
    </citation>
    <scope>NUCLEOTIDE SEQUENCE [LARGE SCALE GENOMIC DNA]</scope>
</reference>
<evidence type="ECO:0000256" key="1">
    <source>
        <dbReference type="SAM" id="MobiDB-lite"/>
    </source>
</evidence>
<dbReference type="AlphaFoldDB" id="A0A0G1YTN9"/>
<feature type="compositionally biased region" description="Basic residues" evidence="1">
    <location>
        <begin position="1"/>
        <end position="23"/>
    </location>
</feature>
<sequence>MRTRHPWKRGKGNNPRLHIRHTSPPKATFFTSDVERESRKLAFAFSSRGVRNQLVYERRRARVPKACFRIFEPRSSKPISTRVYLPAESSSCAVHADRSAQAGAQRTFPTRRVNPCAEFPDSLAAGMNAHEERGSGKT</sequence>
<accession>A0A0G1YTN9</accession>
<dbReference type="EMBL" id="LCQQ01000083">
    <property type="protein sequence ID" value="KKW18402.1"/>
    <property type="molecule type" value="Genomic_DNA"/>
</dbReference>
<gene>
    <name evidence="2" type="ORF">UY61_C0083G0002</name>
</gene>
<comment type="caution">
    <text evidence="2">The sequence shown here is derived from an EMBL/GenBank/DDBJ whole genome shotgun (WGS) entry which is preliminary data.</text>
</comment>
<feature type="region of interest" description="Disordered" evidence="1">
    <location>
        <begin position="1"/>
        <end position="26"/>
    </location>
</feature>
<organism evidence="2 3">
    <name type="scientific">Candidatus Adlerbacteria bacterium GW2011_GWC1_50_9</name>
    <dbReference type="NCBI Taxonomy" id="1618608"/>
    <lineage>
        <taxon>Bacteria</taxon>
        <taxon>Candidatus Adleribacteriota</taxon>
    </lineage>
</organism>
<proteinExistence type="predicted"/>
<dbReference type="Proteomes" id="UP000034201">
    <property type="component" value="Unassembled WGS sequence"/>
</dbReference>
<evidence type="ECO:0000313" key="2">
    <source>
        <dbReference type="EMBL" id="KKW18402.1"/>
    </source>
</evidence>
<evidence type="ECO:0000313" key="3">
    <source>
        <dbReference type="Proteomes" id="UP000034201"/>
    </source>
</evidence>
<name>A0A0G1YTN9_9BACT</name>
<protein>
    <submittedName>
        <fullName evidence="2">Uncharacterized protein</fullName>
    </submittedName>
</protein>